<evidence type="ECO:0000256" key="2">
    <source>
        <dbReference type="ARBA" id="ARBA00004478"/>
    </source>
</evidence>
<proteinExistence type="inferred from homology"/>
<dbReference type="GO" id="GO:0009706">
    <property type="term" value="C:chloroplast inner membrane"/>
    <property type="evidence" value="ECO:0007669"/>
    <property type="project" value="UniProtKB-SubCell"/>
</dbReference>
<feature type="region of interest" description="Disordered" evidence="6">
    <location>
        <begin position="326"/>
        <end position="393"/>
    </location>
</feature>
<feature type="compositionally biased region" description="Acidic residues" evidence="6">
    <location>
        <begin position="336"/>
        <end position="348"/>
    </location>
</feature>
<evidence type="ECO:0000256" key="5">
    <source>
        <dbReference type="SAM" id="Coils"/>
    </source>
</evidence>
<keyword evidence="3 4" id="KW-1001">Plastid inner membrane</keyword>
<comment type="function">
    <text evidence="1 4">Involved in protein precursor import into chloroplasts. May be part of an intermediate translocation complex acting as a protein-conducting channel at the inner envelope.</text>
</comment>
<dbReference type="Pfam" id="PF05758">
    <property type="entry name" value="Ycf1"/>
    <property type="match status" value="2"/>
</dbReference>
<feature type="transmembrane region" description="Helical" evidence="4">
    <location>
        <begin position="103"/>
        <end position="126"/>
    </location>
</feature>
<keyword evidence="4" id="KW-0653">Protein transport</keyword>
<feature type="transmembrane region" description="Helical" evidence="4">
    <location>
        <begin position="164"/>
        <end position="184"/>
    </location>
</feature>
<keyword evidence="5" id="KW-0175">Coiled coil</keyword>
<evidence type="ECO:0000256" key="6">
    <source>
        <dbReference type="SAM" id="MobiDB-lite"/>
    </source>
</evidence>
<feature type="transmembrane region" description="Helical" evidence="4">
    <location>
        <begin position="73"/>
        <end position="91"/>
    </location>
</feature>
<keyword evidence="4" id="KW-0472">Membrane</keyword>
<dbReference type="InterPro" id="IPR008896">
    <property type="entry name" value="TIC214"/>
</dbReference>
<keyword evidence="4 7" id="KW-0934">Plastid</keyword>
<evidence type="ECO:0000256" key="4">
    <source>
        <dbReference type="RuleBase" id="RU364085"/>
    </source>
</evidence>
<keyword evidence="4 7" id="KW-0150">Chloroplast</keyword>
<comment type="similarity">
    <text evidence="4">Belongs to the TIC214 family.</text>
</comment>
<feature type="transmembrane region" description="Helical" evidence="4">
    <location>
        <begin position="298"/>
        <end position="315"/>
    </location>
</feature>
<evidence type="ECO:0000256" key="3">
    <source>
        <dbReference type="ARBA" id="ARBA00022780"/>
    </source>
</evidence>
<sequence length="1935" mass="230930">MPHFIGNLKVALFHYIPSISQFHSFNIPFGVIDIIDIRDVVSSLSLSILYIYGKLKNYYIIIQKWIRNRKEKGGGVVIIFKSFLLGNLVSLCMKTINSVVVVGLYYGFLTTFSIGTPYLFLLRARVMEEGEERTEKKVSATTGFITGQLMMFISIYYAPLHLALGRPHTITVLALPYLLFHFFWNNHKHFFHYGSTTRNSMRNLSIQCVFLNNLIFQLFNHFILPSSMLVRFVDISMFRCNNKMLFVTSSFVGWLIGHILFMKWVGLLLVWIQQNNSIRSNVLIRSNKYLVSELRNSMARIFSILLFITCVYYLGRMPSPIFTKKLKKTSETEERGESEEETDVEIETTSETKGTKREQEGSTEEDPSPSLFSEEKEDPDKIDETEEIRMNGKEKTKDELFQDKKNIFWKKFEFEKVLITILFDSNRRNRPFRYIKNDRFENTVRNEMSQYFFYTCRSDGKERISFTYPPSLSTFFEMIQRKMFLFTTEIPPPAELYNHWSYSNKQNWNSLSRELINRIKSLDKRSFTLNALKKKTRLCNAETKKKYLPEIYDPGPYRGRIKKWFSRSMPNKTFITIKNYIERIGINKIHALITNYRSFEQKLDTFDRKLFSTEISYFLNLIGKFPGKSSFNFKGSPLFPEHEQRKMDSEDRIKILKFLFDAVIANPNDKKTRKRSIQIKEISKKVSRWSYKLINALEQQEGENEENVAADHEIRSRKAKRVVIFTDNQQNTDNNTKDTTNTDQADEVALIRYSQQSDFRRDVIKGSMRAQRRKTVTWEHLQANVHSPFFLDRIDKPLFFSFDISKLMKIMFITWIHKNADFTISDYTEKKTKESEKKEENKREEDKREERAQIEIAEAWDSILFAQVIRGFVLVTQSTLRKYIILPLLIITKNIVRMLFFQFPEWSEDLRDWNREMHVKCTYNGVQLSETEFPKNWLTDGIQIKILFPFRLKPWHKSKLEIPPKNPMKKKEQKNDFCFLTVWGMEAELPFCCPRKRLSPFEPILKKLKKTIIKVKKKRFLVIRVLKERTKIFLNVSKSKETKNWVLKSILFFKEILKEISKIKPIALSLFGFREIYELNETQKDSIITNRIIHESSVQIRSMDWSSLTETKMKDLTDRTSEILNQIEKITKDKKKRFLISEINISPNKISYDAKRLGSSKNIWQIFKIRNARLVRKEHYFIFIKIFIERIYINILLCICIINIFRISAQLFLEATRKIFNKYIYKNEENQDTIHFISIIRKLLSNSNMINKKSKIFCDLSSLSQAYVFYKLSQGQVINLYKLRSVLQYHGTSLFLKNEIKEYFRPQEVFHSELRHKKLRNSVMNGWKNWLKDHYQYDLSQIRWFRLITQKWRNKVNQHCIIHNKDLNKWHSYEKDQLIHYEKQNNFEADSLLNQKEKFKKHYKYDLLAYKSFNYEDKKDSYIYGSPLQVTNNQEIFYNYNTRKRNLFDMLGGIPINHYLGKNEIMDMEKNPNKINFDWIFLHFCLRKKVDIKSWIDTETKSNKNTKTGTNNYHIIDKIDTKDLFYFTIHQDQEINPSNQKRFFFDWMGMNEEILSHSISNMELWLFPKFVILFNVYKIMLWIIPIKLLLLNLNFLNFNRNVSKNKNINRNKKGNLFISSHEKKSLELENRNQEEKEFEGQVSLGSVLSNHEKDIEEDYGGSDSDMKKRRKKKQYKSNAEAELDFFLKEYLCFQLRWDDSLNQRIINNIKIYCLLLRLINPKEIVISSIQRGEMSLDILMIQKDLTLIELMKKGILIIEPIRLSIKNDGKVIMYQTIGISLIHKSKHQINQSYQEKGHVDKKNFAEYISRHQKMIGNRDKNHYDLLVPENILSPRCRRKVRIVISFNSKYRNGIHININTEFCNENNVKNYGHVLDDKSKHLDRDKNKLIKFKFFLWLNYRFEDLACMNRYWVDTNNGSRFSVVRMHMYPRLKIS</sequence>
<feature type="transmembrane region" description="Helical" evidence="4">
    <location>
        <begin position="244"/>
        <end position="272"/>
    </location>
</feature>
<keyword evidence="4" id="KW-0812">Transmembrane</keyword>
<feature type="transmembrane region" description="Helical" evidence="4">
    <location>
        <begin position="1570"/>
        <end position="1591"/>
    </location>
</feature>
<name>A0A8K1X250_9ROSI</name>
<feature type="compositionally biased region" description="Acidic residues" evidence="6">
    <location>
        <begin position="375"/>
        <end position="386"/>
    </location>
</feature>
<dbReference type="GO" id="GO:0015031">
    <property type="term" value="P:protein transport"/>
    <property type="evidence" value="ECO:0007669"/>
    <property type="project" value="UniProtKB-KW"/>
</dbReference>
<comment type="subcellular location">
    <subcellularLocation>
        <location evidence="2">Plastid</location>
        <location evidence="2">Chloroplast inner membrane</location>
        <topology evidence="2">Multi-pass membrane protein</topology>
    </subcellularLocation>
</comment>
<feature type="coiled-coil region" evidence="5">
    <location>
        <begin position="824"/>
        <end position="857"/>
    </location>
</feature>
<dbReference type="EMBL" id="MW242790">
    <property type="protein sequence ID" value="UGV23456.1"/>
    <property type="molecule type" value="Genomic_DNA"/>
</dbReference>
<reference evidence="7" key="1">
    <citation type="submission" date="2020-11" db="EMBL/GenBank/DDBJ databases">
        <authorList>
            <person name="Wang Y."/>
            <person name="Feng F."/>
        </authorList>
    </citation>
    <scope>NUCLEOTIDE SEQUENCE</scope>
</reference>
<keyword evidence="4" id="KW-0813">Transport</keyword>
<feature type="transmembrane region" description="Helical" evidence="4">
    <location>
        <begin position="138"/>
        <end position="158"/>
    </location>
</feature>
<dbReference type="PANTHER" id="PTHR33163:SF40">
    <property type="entry name" value="PROTEIN TIC 214"/>
    <property type="match status" value="1"/>
</dbReference>
<feature type="transmembrane region" description="Helical" evidence="4">
    <location>
        <begin position="27"/>
        <end position="52"/>
    </location>
</feature>
<feature type="transmembrane region" description="Helical" evidence="4">
    <location>
        <begin position="1191"/>
        <end position="1213"/>
    </location>
</feature>
<keyword evidence="4" id="KW-1133">Transmembrane helix</keyword>
<protein>
    <recommendedName>
        <fullName evidence="4">Protein TIC 214</fullName>
    </recommendedName>
    <alternativeName>
        <fullName evidence="4">Translocon at the inner envelope membrane of chloroplasts 214</fullName>
    </alternativeName>
</protein>
<feature type="transmembrane region" description="Helical" evidence="4">
    <location>
        <begin position="204"/>
        <end position="224"/>
    </location>
</feature>
<accession>A0A8K1X250</accession>
<evidence type="ECO:0000313" key="7">
    <source>
        <dbReference type="EMBL" id="UGV23456.1"/>
    </source>
</evidence>
<comment type="subunit">
    <text evidence="4">Part of the Tic complex.</text>
</comment>
<gene>
    <name evidence="7" type="primary">ycf1</name>
    <name evidence="4" type="synonym">TIC214</name>
</gene>
<organism evidence="7">
    <name type="scientific">Sloanea dasycarpa</name>
    <dbReference type="NCBI Taxonomy" id="1679264"/>
    <lineage>
        <taxon>Eukaryota</taxon>
        <taxon>Viridiplantae</taxon>
        <taxon>Streptophyta</taxon>
        <taxon>Embryophyta</taxon>
        <taxon>Tracheophyta</taxon>
        <taxon>Spermatophyta</taxon>
        <taxon>Magnoliopsida</taxon>
        <taxon>eudicotyledons</taxon>
        <taxon>Gunneridae</taxon>
        <taxon>Pentapetalae</taxon>
        <taxon>rosids</taxon>
        <taxon>fabids</taxon>
        <taxon>Oxalidales</taxon>
        <taxon>Elaeocarpaceae</taxon>
        <taxon>Sloanea</taxon>
    </lineage>
</organism>
<dbReference type="PANTHER" id="PTHR33163">
    <property type="entry name" value="PROTEIN TIC 214-RELATED"/>
    <property type="match status" value="1"/>
</dbReference>
<geneLocation type="chloroplast" evidence="7"/>
<evidence type="ECO:0000256" key="1">
    <source>
        <dbReference type="ARBA" id="ARBA00002515"/>
    </source>
</evidence>